<keyword evidence="8" id="KW-0472">Membrane</keyword>
<dbReference type="NCBIfam" id="TIGR02532">
    <property type="entry name" value="IV_pilin_GFxxxE"/>
    <property type="match status" value="1"/>
</dbReference>
<dbReference type="Pfam" id="PF07963">
    <property type="entry name" value="N_methyl"/>
    <property type="match status" value="1"/>
</dbReference>
<keyword evidence="3" id="KW-1003">Cell membrane</keyword>
<feature type="domain" description="General secretion pathway GspH" evidence="11">
    <location>
        <begin position="44"/>
        <end position="145"/>
    </location>
</feature>
<dbReference type="SUPFAM" id="SSF54523">
    <property type="entry name" value="Pili subunits"/>
    <property type="match status" value="1"/>
</dbReference>
<dbReference type="Gene3D" id="3.55.40.10">
    <property type="entry name" value="minor pseudopilin epsh domain"/>
    <property type="match status" value="1"/>
</dbReference>
<organism evidence="12 13">
    <name type="scientific">Luteibacter sahnii</name>
    <dbReference type="NCBI Taxonomy" id="3021977"/>
    <lineage>
        <taxon>Bacteria</taxon>
        <taxon>Pseudomonadati</taxon>
        <taxon>Pseudomonadota</taxon>
        <taxon>Gammaproteobacteria</taxon>
        <taxon>Lysobacterales</taxon>
        <taxon>Rhodanobacteraceae</taxon>
        <taxon>Luteibacter</taxon>
    </lineage>
</organism>
<comment type="similarity">
    <text evidence="9">Belongs to the GSP H family.</text>
</comment>
<gene>
    <name evidence="12" type="ORF">P3W24_03115</name>
</gene>
<proteinExistence type="inferred from homology"/>
<evidence type="ECO:0000256" key="4">
    <source>
        <dbReference type="ARBA" id="ARBA00022481"/>
    </source>
</evidence>
<evidence type="ECO:0000256" key="10">
    <source>
        <dbReference type="ARBA" id="ARBA00030775"/>
    </source>
</evidence>
<keyword evidence="7" id="KW-1133">Transmembrane helix</keyword>
<dbReference type="PROSITE" id="PS00409">
    <property type="entry name" value="PROKAR_NTER_METHYL"/>
    <property type="match status" value="1"/>
</dbReference>
<evidence type="ECO:0000256" key="6">
    <source>
        <dbReference type="ARBA" id="ARBA00022692"/>
    </source>
</evidence>
<evidence type="ECO:0000256" key="8">
    <source>
        <dbReference type="ARBA" id="ARBA00023136"/>
    </source>
</evidence>
<evidence type="ECO:0000259" key="11">
    <source>
        <dbReference type="Pfam" id="PF12019"/>
    </source>
</evidence>
<keyword evidence="6" id="KW-0812">Transmembrane</keyword>
<evidence type="ECO:0000313" key="12">
    <source>
        <dbReference type="EMBL" id="MDF4023965.1"/>
    </source>
</evidence>
<keyword evidence="5" id="KW-0997">Cell inner membrane</keyword>
<evidence type="ECO:0000256" key="9">
    <source>
        <dbReference type="ARBA" id="ARBA00025772"/>
    </source>
</evidence>
<reference evidence="12 13" key="1">
    <citation type="journal article" date="2024" name="Curr. Microbiol.">
        <title>Luteibacter sahnii sp. nov., A Novel Yellow-Colored Xanthomonadin Pigment Producing Probiotic Bacterium from Healthy Rice Seed Microbiome.</title>
        <authorList>
            <person name="Jaiswal G."/>
            <person name="Rana R."/>
            <person name="Nayak P.K."/>
            <person name="Chouhan R."/>
            <person name="Gandhi S.G."/>
            <person name="Patel H.K."/>
            <person name="Patil P.B."/>
        </authorList>
    </citation>
    <scope>NUCLEOTIDE SEQUENCE [LARGE SCALE GENOMIC DNA]</scope>
    <source>
        <strain evidence="12 13">PPL201</strain>
    </source>
</reference>
<dbReference type="Pfam" id="PF12019">
    <property type="entry name" value="GspH"/>
    <property type="match status" value="1"/>
</dbReference>
<evidence type="ECO:0000256" key="3">
    <source>
        <dbReference type="ARBA" id="ARBA00022475"/>
    </source>
</evidence>
<accession>A0ABT6B7F3</accession>
<keyword evidence="13" id="KW-1185">Reference proteome</keyword>
<dbReference type="InterPro" id="IPR022346">
    <property type="entry name" value="T2SS_GspH"/>
</dbReference>
<keyword evidence="4" id="KW-0488">Methylation</keyword>
<comment type="caution">
    <text evidence="12">The sequence shown here is derived from an EMBL/GenBank/DDBJ whole genome shotgun (WGS) entry which is preliminary data.</text>
</comment>
<evidence type="ECO:0000256" key="2">
    <source>
        <dbReference type="ARBA" id="ARBA00021549"/>
    </source>
</evidence>
<sequence length="162" mass="17270">MRFRRGGFTLPELLVVLAIVGLTIALALPRFDDALARRRLRHAVGALRDDLGRARMLAVAAGSPVAVTPRPGSGSWAQGWLTTHGGRVRPEASHEALHATLYGYANRDGGIAFTAEGTTGGNRTITFCVSGRRVPPMRLVIASAGRARVETTTVRTTGDCPR</sequence>
<dbReference type="Proteomes" id="UP001528850">
    <property type="component" value="Unassembled WGS sequence"/>
</dbReference>
<evidence type="ECO:0000256" key="1">
    <source>
        <dbReference type="ARBA" id="ARBA00004377"/>
    </source>
</evidence>
<evidence type="ECO:0000256" key="5">
    <source>
        <dbReference type="ARBA" id="ARBA00022519"/>
    </source>
</evidence>
<evidence type="ECO:0000256" key="7">
    <source>
        <dbReference type="ARBA" id="ARBA00022989"/>
    </source>
</evidence>
<dbReference type="InterPro" id="IPR012902">
    <property type="entry name" value="N_methyl_site"/>
</dbReference>
<comment type="subcellular location">
    <subcellularLocation>
        <location evidence="1">Cell inner membrane</location>
        <topology evidence="1">Single-pass membrane protein</topology>
    </subcellularLocation>
</comment>
<dbReference type="EMBL" id="JARJJS010000001">
    <property type="protein sequence ID" value="MDF4023965.1"/>
    <property type="molecule type" value="Genomic_DNA"/>
</dbReference>
<name>A0ABT6B7F3_9GAMM</name>
<protein>
    <recommendedName>
        <fullName evidence="2">Type II secretion system protein H</fullName>
    </recommendedName>
    <alternativeName>
        <fullName evidence="10">General secretion pathway protein H</fullName>
    </alternativeName>
</protein>
<evidence type="ECO:0000313" key="13">
    <source>
        <dbReference type="Proteomes" id="UP001528850"/>
    </source>
</evidence>
<dbReference type="InterPro" id="IPR045584">
    <property type="entry name" value="Pilin-like"/>
</dbReference>